<dbReference type="EMBL" id="AUZJ01000028">
    <property type="protein sequence ID" value="ERF60857.1"/>
    <property type="molecule type" value="Genomic_DNA"/>
</dbReference>
<protein>
    <submittedName>
        <fullName evidence="1">Uncharacterized protein</fullName>
    </submittedName>
</protein>
<name>U1F9S0_TRESO</name>
<evidence type="ECO:0000313" key="1">
    <source>
        <dbReference type="EMBL" id="ERF60857.1"/>
    </source>
</evidence>
<reference evidence="1 2" key="1">
    <citation type="submission" date="2013-08" db="EMBL/GenBank/DDBJ databases">
        <authorList>
            <person name="Durkin A.S."/>
            <person name="Haft D.R."/>
            <person name="McCorrison J."/>
            <person name="Torralba M."/>
            <person name="Gillis M."/>
            <person name="Haft D.H."/>
            <person name="Methe B."/>
            <person name="Sutton G."/>
            <person name="Nelson K.E."/>
        </authorList>
    </citation>
    <scope>NUCLEOTIDE SEQUENCE [LARGE SCALE GENOMIC DNA]</scope>
    <source>
        <strain evidence="1 2">VPI DR56BR1116</strain>
    </source>
</reference>
<comment type="caution">
    <text evidence="1">The sequence shown here is derived from an EMBL/GenBank/DDBJ whole genome shotgun (WGS) entry which is preliminary data.</text>
</comment>
<dbReference type="Proteomes" id="UP000016412">
    <property type="component" value="Unassembled WGS sequence"/>
</dbReference>
<dbReference type="Gene3D" id="3.80.10.10">
    <property type="entry name" value="Ribonuclease Inhibitor"/>
    <property type="match status" value="1"/>
</dbReference>
<organism evidence="1 2">
    <name type="scientific">Treponema socranskii subsp. socranskii VPI DR56BR1116 = ATCC 35536</name>
    <dbReference type="NCBI Taxonomy" id="1125725"/>
    <lineage>
        <taxon>Bacteria</taxon>
        <taxon>Pseudomonadati</taxon>
        <taxon>Spirochaetota</taxon>
        <taxon>Spirochaetia</taxon>
        <taxon>Spirochaetales</taxon>
        <taxon>Treponemataceae</taxon>
        <taxon>Treponema</taxon>
    </lineage>
</organism>
<dbReference type="PATRIC" id="fig|1125725.3.peg.1151"/>
<evidence type="ECO:0000313" key="2">
    <source>
        <dbReference type="Proteomes" id="UP000016412"/>
    </source>
</evidence>
<proteinExistence type="predicted"/>
<gene>
    <name evidence="1" type="ORF">HMPREF1325_0154</name>
</gene>
<accession>U1F9S0</accession>
<dbReference type="STRING" id="1125725.HMPREF1325_0154"/>
<dbReference type="AlphaFoldDB" id="U1F9S0"/>
<sequence>MFCEDCTALQSVTCKAVTPPALESNAFKNIILAGVTLKVPAGSISAYETTPIWKDFKKPFLTLP</sequence>
<dbReference type="InterPro" id="IPR032675">
    <property type="entry name" value="LRR_dom_sf"/>
</dbReference>